<feature type="transmembrane region" description="Helical" evidence="1">
    <location>
        <begin position="48"/>
        <end position="68"/>
    </location>
</feature>
<evidence type="ECO:0000313" key="3">
    <source>
        <dbReference type="Proteomes" id="UP000305067"/>
    </source>
</evidence>
<sequence length="124" mass="14024">MRACTTSPLRVVVISCLSTPYDPVTACILSLSPPSLFLSPRIASFPPAFIRIIVHNHAHLLVFLRLLLFSFHPWSLSVFIFLYFSLCLIFLLALHAAFLSSCSCYNVYTRSRPRTACLYCVHDI</sequence>
<keyword evidence="1" id="KW-1133">Transmembrane helix</keyword>
<name>A0A5C3Q6G1_9AGAR</name>
<dbReference type="AlphaFoldDB" id="A0A5C3Q6G1"/>
<evidence type="ECO:0000256" key="1">
    <source>
        <dbReference type="SAM" id="Phobius"/>
    </source>
</evidence>
<reference evidence="2 3" key="1">
    <citation type="journal article" date="2019" name="Nat. Ecol. Evol.">
        <title>Megaphylogeny resolves global patterns of mushroom evolution.</title>
        <authorList>
            <person name="Varga T."/>
            <person name="Krizsan K."/>
            <person name="Foldi C."/>
            <person name="Dima B."/>
            <person name="Sanchez-Garcia M."/>
            <person name="Sanchez-Ramirez S."/>
            <person name="Szollosi G.J."/>
            <person name="Szarkandi J.G."/>
            <person name="Papp V."/>
            <person name="Albert L."/>
            <person name="Andreopoulos W."/>
            <person name="Angelini C."/>
            <person name="Antonin V."/>
            <person name="Barry K.W."/>
            <person name="Bougher N.L."/>
            <person name="Buchanan P."/>
            <person name="Buyck B."/>
            <person name="Bense V."/>
            <person name="Catcheside P."/>
            <person name="Chovatia M."/>
            <person name="Cooper J."/>
            <person name="Damon W."/>
            <person name="Desjardin D."/>
            <person name="Finy P."/>
            <person name="Geml J."/>
            <person name="Haridas S."/>
            <person name="Hughes K."/>
            <person name="Justo A."/>
            <person name="Karasinski D."/>
            <person name="Kautmanova I."/>
            <person name="Kiss B."/>
            <person name="Kocsube S."/>
            <person name="Kotiranta H."/>
            <person name="LaButti K.M."/>
            <person name="Lechner B.E."/>
            <person name="Liimatainen K."/>
            <person name="Lipzen A."/>
            <person name="Lukacs Z."/>
            <person name="Mihaltcheva S."/>
            <person name="Morgado L.N."/>
            <person name="Niskanen T."/>
            <person name="Noordeloos M.E."/>
            <person name="Ohm R.A."/>
            <person name="Ortiz-Santana B."/>
            <person name="Ovrebo C."/>
            <person name="Racz N."/>
            <person name="Riley R."/>
            <person name="Savchenko A."/>
            <person name="Shiryaev A."/>
            <person name="Soop K."/>
            <person name="Spirin V."/>
            <person name="Szebenyi C."/>
            <person name="Tomsovsky M."/>
            <person name="Tulloss R.E."/>
            <person name="Uehling J."/>
            <person name="Grigoriev I.V."/>
            <person name="Vagvolgyi C."/>
            <person name="Papp T."/>
            <person name="Martin F.M."/>
            <person name="Miettinen O."/>
            <person name="Hibbett D.S."/>
            <person name="Nagy L.G."/>
        </authorList>
    </citation>
    <scope>NUCLEOTIDE SEQUENCE [LARGE SCALE GENOMIC DNA]</scope>
    <source>
        <strain evidence="2 3">CBS 309.79</strain>
    </source>
</reference>
<dbReference type="Proteomes" id="UP000305067">
    <property type="component" value="Unassembled WGS sequence"/>
</dbReference>
<evidence type="ECO:0000313" key="2">
    <source>
        <dbReference type="EMBL" id="TFK97572.1"/>
    </source>
</evidence>
<organism evidence="2 3">
    <name type="scientific">Pterulicium gracile</name>
    <dbReference type="NCBI Taxonomy" id="1884261"/>
    <lineage>
        <taxon>Eukaryota</taxon>
        <taxon>Fungi</taxon>
        <taxon>Dikarya</taxon>
        <taxon>Basidiomycota</taxon>
        <taxon>Agaricomycotina</taxon>
        <taxon>Agaricomycetes</taxon>
        <taxon>Agaricomycetidae</taxon>
        <taxon>Agaricales</taxon>
        <taxon>Pleurotineae</taxon>
        <taxon>Pterulaceae</taxon>
        <taxon>Pterulicium</taxon>
    </lineage>
</organism>
<dbReference type="EMBL" id="ML178846">
    <property type="protein sequence ID" value="TFK97572.1"/>
    <property type="molecule type" value="Genomic_DNA"/>
</dbReference>
<keyword evidence="3" id="KW-1185">Reference proteome</keyword>
<keyword evidence="1" id="KW-0472">Membrane</keyword>
<keyword evidence="1" id="KW-0812">Transmembrane</keyword>
<accession>A0A5C3Q6G1</accession>
<gene>
    <name evidence="2" type="ORF">BDV98DRAFT_259576</name>
</gene>
<feature type="transmembrane region" description="Helical" evidence="1">
    <location>
        <begin position="80"/>
        <end position="108"/>
    </location>
</feature>
<protein>
    <submittedName>
        <fullName evidence="2">Uncharacterized protein</fullName>
    </submittedName>
</protein>
<proteinExistence type="predicted"/>